<gene>
    <name evidence="2" type="ORF">MRM75_04405</name>
</gene>
<sequence length="320" mass="36457">MNQIYCSYTKLIHQVLMNTSEIKGISGWLFLIAIGLVISPFRFYFTTLSTYPDFFENGSWYLLTDPNSAKYVKGLSLLVYSEIVFNLFLLSSMIYLNFLFFSKKTTFPKAYIAIALIGLLYTPIDAFLASAFFPQIFPPPPLLEGETLRNFLTTLVSAAIWVPYMLKSHRVKNTFTEEHCVRKAMLSVFVLACILLVSCSLYFKQIKYVPETLSIEEKLVQLVNEMNKNLPKMLDSETTLDTVYTYSGNLQYRYSLVNYSASDIDVNVLHKNMRSSLIEAACSNSTTASFMQEGVSVSYIYFDKSGEYITSINVKHSDCV</sequence>
<keyword evidence="1" id="KW-0812">Transmembrane</keyword>
<dbReference type="AlphaFoldDB" id="A0AAU6U9E5"/>
<dbReference type="Pfam" id="PF10754">
    <property type="entry name" value="DUF2569"/>
    <property type="match status" value="1"/>
</dbReference>
<feature type="transmembrane region" description="Helical" evidence="1">
    <location>
        <begin position="186"/>
        <end position="203"/>
    </location>
</feature>
<keyword evidence="1" id="KW-1133">Transmembrane helix</keyword>
<dbReference type="Gene3D" id="3.30.300.250">
    <property type="match status" value="1"/>
</dbReference>
<evidence type="ECO:0000256" key="1">
    <source>
        <dbReference type="SAM" id="Phobius"/>
    </source>
</evidence>
<feature type="transmembrane region" description="Helical" evidence="1">
    <location>
        <begin position="110"/>
        <end position="136"/>
    </location>
</feature>
<keyword evidence="1" id="KW-0472">Membrane</keyword>
<reference evidence="2" key="1">
    <citation type="submission" date="2022-03" db="EMBL/GenBank/DDBJ databases">
        <title>Sea Food Isolates.</title>
        <authorList>
            <person name="Li c."/>
        </authorList>
    </citation>
    <scope>NUCLEOTIDE SEQUENCE</scope>
    <source>
        <strain evidence="2">19CA06SA08-2</strain>
    </source>
</reference>
<evidence type="ECO:0000313" key="2">
    <source>
        <dbReference type="EMBL" id="XAG70247.1"/>
    </source>
</evidence>
<accession>A0AAU6U9E5</accession>
<dbReference type="InterPro" id="IPR019690">
    <property type="entry name" value="DUF2569"/>
</dbReference>
<feature type="transmembrane region" description="Helical" evidence="1">
    <location>
        <begin position="77"/>
        <end position="98"/>
    </location>
</feature>
<dbReference type="EMBL" id="CP095353">
    <property type="protein sequence ID" value="XAG70247.1"/>
    <property type="molecule type" value="Genomic_DNA"/>
</dbReference>
<feature type="transmembrane region" description="Helical" evidence="1">
    <location>
        <begin position="148"/>
        <end position="166"/>
    </location>
</feature>
<protein>
    <submittedName>
        <fullName evidence="2">DUF2569 domain-containing protein</fullName>
    </submittedName>
</protein>
<name>A0AAU6U9E5_UNCXX</name>
<organism evidence="2">
    <name type="scientific">bacterium 19CA06SA08-2</name>
    <dbReference type="NCBI Taxonomy" id="2920658"/>
    <lineage>
        <taxon>Bacteria</taxon>
    </lineage>
</organism>
<proteinExistence type="predicted"/>
<feature type="transmembrane region" description="Helical" evidence="1">
    <location>
        <begin position="25"/>
        <end position="45"/>
    </location>
</feature>